<dbReference type="GO" id="GO:0000110">
    <property type="term" value="C:nucleotide-excision repair factor 1 complex"/>
    <property type="evidence" value="ECO:0007669"/>
    <property type="project" value="EnsemblFungi"/>
</dbReference>
<keyword evidence="5" id="KW-0227">DNA damage</keyword>
<keyword evidence="11" id="KW-0472">Membrane</keyword>
<evidence type="ECO:0000256" key="5">
    <source>
        <dbReference type="ARBA" id="ARBA00022763"/>
    </source>
</evidence>
<dbReference type="STRING" id="1245745.A0A0A2VKN4"/>
<evidence type="ECO:0000313" key="13">
    <source>
        <dbReference type="EMBL" id="KGQ06660.1"/>
    </source>
</evidence>
<evidence type="ECO:0000256" key="8">
    <source>
        <dbReference type="ARBA" id="ARBA00023204"/>
    </source>
</evidence>
<feature type="region of interest" description="Disordered" evidence="10">
    <location>
        <begin position="1"/>
        <end position="68"/>
    </location>
</feature>
<comment type="subcellular location">
    <subcellularLocation>
        <location evidence="1">Nucleus</location>
    </subcellularLocation>
</comment>
<dbReference type="GO" id="GO:0000724">
    <property type="term" value="P:double-strand break repair via homologous recombination"/>
    <property type="evidence" value="ECO:0007669"/>
    <property type="project" value="EnsemblFungi"/>
</dbReference>
<dbReference type="GO" id="GO:0003684">
    <property type="term" value="F:damaged DNA binding"/>
    <property type="evidence" value="ECO:0007669"/>
    <property type="project" value="TreeGrafter"/>
</dbReference>
<organism evidence="13 14">
    <name type="scientific">Beauveria bassiana D1-5</name>
    <dbReference type="NCBI Taxonomy" id="1245745"/>
    <lineage>
        <taxon>Eukaryota</taxon>
        <taxon>Fungi</taxon>
        <taxon>Dikarya</taxon>
        <taxon>Ascomycota</taxon>
        <taxon>Pezizomycotina</taxon>
        <taxon>Sordariomycetes</taxon>
        <taxon>Hypocreomycetidae</taxon>
        <taxon>Hypocreales</taxon>
        <taxon>Cordycipitaceae</taxon>
        <taxon>Beauveria</taxon>
    </lineage>
</organism>
<dbReference type="Gene3D" id="1.10.150.20">
    <property type="entry name" value="5' to 3' exonuclease, C-terminal subdomain"/>
    <property type="match status" value="1"/>
</dbReference>
<feature type="transmembrane region" description="Helical" evidence="11">
    <location>
        <begin position="1266"/>
        <end position="1285"/>
    </location>
</feature>
<dbReference type="GO" id="GO:0007534">
    <property type="term" value="P:gene conversion at mating-type locus"/>
    <property type="evidence" value="ECO:0007669"/>
    <property type="project" value="EnsemblFungi"/>
</dbReference>
<dbReference type="CDD" id="cd20078">
    <property type="entry name" value="XPF_nuclease_XPF_euk"/>
    <property type="match status" value="1"/>
</dbReference>
<feature type="compositionally biased region" description="Basic and acidic residues" evidence="10">
    <location>
        <begin position="1"/>
        <end position="14"/>
    </location>
</feature>
<evidence type="ECO:0000313" key="14">
    <source>
        <dbReference type="Proteomes" id="UP000030106"/>
    </source>
</evidence>
<reference evidence="13 14" key="1">
    <citation type="submission" date="2012-10" db="EMBL/GenBank/DDBJ databases">
        <title>Genome sequencing and analysis of entomopathogenic fungi Beauveria bassiana D1-5.</title>
        <authorList>
            <person name="Li Q."/>
            <person name="Wang L."/>
            <person name="Zhang Z."/>
            <person name="Wang Q."/>
            <person name="Ren J."/>
            <person name="Wang M."/>
            <person name="Xu W."/>
            <person name="Wang J."/>
            <person name="Lu Y."/>
            <person name="Du Q."/>
            <person name="Sun Z."/>
        </authorList>
    </citation>
    <scope>NUCLEOTIDE SEQUENCE [LARGE SCALE GENOMIC DNA]</scope>
    <source>
        <strain evidence="13 14">D1-5</strain>
    </source>
</reference>
<evidence type="ECO:0000256" key="10">
    <source>
        <dbReference type="SAM" id="MobiDB-lite"/>
    </source>
</evidence>
<dbReference type="InterPro" id="IPR006167">
    <property type="entry name" value="XPF"/>
</dbReference>
<evidence type="ECO:0000256" key="7">
    <source>
        <dbReference type="ARBA" id="ARBA00023125"/>
    </source>
</evidence>
<feature type="domain" description="ERCC4" evidence="12">
    <location>
        <begin position="760"/>
        <end position="840"/>
    </location>
</feature>
<feature type="compositionally biased region" description="Basic and acidic residues" evidence="10">
    <location>
        <begin position="21"/>
        <end position="31"/>
    </location>
</feature>
<dbReference type="NCBIfam" id="TIGR00596">
    <property type="entry name" value="rad1"/>
    <property type="match status" value="1"/>
</dbReference>
<dbReference type="eggNOG" id="KOG0442">
    <property type="taxonomic scope" value="Eukaryota"/>
</dbReference>
<dbReference type="Proteomes" id="UP000030106">
    <property type="component" value="Unassembled WGS sequence"/>
</dbReference>
<evidence type="ECO:0000259" key="12">
    <source>
        <dbReference type="SMART" id="SM00891"/>
    </source>
</evidence>
<dbReference type="HOGENOM" id="CLU_002265_2_0_1"/>
<keyword evidence="6" id="KW-0378">Hydrolase</keyword>
<comment type="caution">
    <text evidence="13">The sequence shown here is derived from an EMBL/GenBank/DDBJ whole genome shotgun (WGS) entry which is preliminary data.</text>
</comment>
<dbReference type="InterPro" id="IPR011335">
    <property type="entry name" value="Restrct_endonuc-II-like"/>
</dbReference>
<dbReference type="GO" id="GO:1901255">
    <property type="term" value="P:nucleotide-excision repair involved in interstrand cross-link repair"/>
    <property type="evidence" value="ECO:0007669"/>
    <property type="project" value="EnsemblFungi"/>
</dbReference>
<evidence type="ECO:0000256" key="2">
    <source>
        <dbReference type="ARBA" id="ARBA00010015"/>
    </source>
</evidence>
<dbReference type="InterPro" id="IPR047520">
    <property type="entry name" value="XPF_nuclease"/>
</dbReference>
<dbReference type="PANTHER" id="PTHR10150">
    <property type="entry name" value="DNA REPAIR ENDONUCLEASE XPF"/>
    <property type="match status" value="1"/>
</dbReference>
<keyword evidence="4" id="KW-0255">Endonuclease</keyword>
<dbReference type="GO" id="GO:0000736">
    <property type="term" value="P:double-strand break repair via single-strand annealing, removal of nonhomologous ends"/>
    <property type="evidence" value="ECO:0007669"/>
    <property type="project" value="TreeGrafter"/>
</dbReference>
<dbReference type="SMART" id="SM00891">
    <property type="entry name" value="ERCC4"/>
    <property type="match status" value="1"/>
</dbReference>
<comment type="similarity">
    <text evidence="2">Belongs to the XPF family.</text>
</comment>
<sequence>MDSSKDQKKNEGEKQFSIQPIKDKVEPELAAHKAHGPAIVKNVPEQEGTREDRDARKTELNNSSSTDWSQEYQQALFQELRSEDELVVLARGLGLMRLVTNLLHSYDAAGNNLIVIVGAEDRENGWIGEALAEHAAISASPKARGLTVVNTDFQSVGAREKMYAAGGILSITSRILVVDLLTALLSPETITGLVVLHADRIVATSLEAFILRVYRQKNKVGFLKAFADNPDPFTIGFSPLATMMRNLFLKKASLWPRFHVTVAQSLEGKKKAEVIELEVPMTEYMTDIQNAIMECVEISIHELKKGNPGLEMDDWNLDSALLKNFDVIVRRQLDPNWHRVSWKTKQIVNDLTVLRGLLAYVVSYDAVSFLQHLDTIHAAHSPPPGSTRQTQSPWLFLDAAQTLFETARKRVYSASIKQISQEENIDSLRPVLEELPKWSLLAEVLEEIDRDLHFEPHARDDSNGTILIMCSNIDTCRQLRNYLQTMHVKPKVTTKTSDDEDDPHKPSAIFMMRRRLRNYLRWKRQFAVVNASLFTENNKALNSATDSRPGHGGMRGGRAPSNKRRRQRGGGNMAVGMSRAENGSISQFFEKPNEVAELMAEVQITEEEAKQKDEVIADPLDNMEDYYQLYDMQDLVVIHAYDGDQDEHVLEEVRPRYIIMYEPDASFIRRVEVYRSSHNDRNVRVYFLYYGGSVEEQRYLASVRREKDAFTRLIKERASMSLVMTVEPHGIQDPQEAFLRTVNTRIAGGGRLAATAEPPRVVVDVREFRSSLPSLLHGRAMVIVPCMLTVGDYVLSPTICVERKSISDLVSSFKDGRLFTQAETMFQNYRNPMLLIEFDQNKSFTLEPFADLSGSMSSVSATNVSSDLQSKLVLLTLAFPKLRIIWSSSPYQTAEIFESLKTQEAEPDPIAAVRAGLDKDARAEDQVFNQEPQDMLAVVPGVTPQNIKNIIIKTENVKEVANMTPEELAPLTTDRNKVLNHHIKSLVCQLVLSPPQATYDQHLRGCRLILPTGQHKVARRPARHEEIPRARFHGLGPSRHHQLPITLPRHHDAPFVRPLRRRRRGAASPALLRRVHQFLSPVVTRPIPPLVHERLHPFLLCLVERAPNRRHAPEFIRTAAAERLFDNDGAAAAAAAAGAAAANTEQRLLANADGDGELLAGVEGEVVVVLDQGKGRGGGGGGGGGEETSLAGKEPAEGELPGLAAARVARGDVVDGGGGRARGGVDELFAEEKRFVRRGAGACGDGGGGVRVKGIVSVRSRAGRPLLMLLAMVAVSLMMYFLVYAKKRLNEGQSQ</sequence>
<keyword evidence="9" id="KW-0539">Nucleus</keyword>
<evidence type="ECO:0000256" key="6">
    <source>
        <dbReference type="ARBA" id="ARBA00022801"/>
    </source>
</evidence>
<keyword evidence="8" id="KW-0234">DNA repair</keyword>
<feature type="compositionally biased region" description="Gly residues" evidence="10">
    <location>
        <begin position="1175"/>
        <end position="1186"/>
    </location>
</feature>
<dbReference type="Gene3D" id="3.40.50.10130">
    <property type="match status" value="1"/>
</dbReference>
<dbReference type="GO" id="GO:0003697">
    <property type="term" value="F:single-stranded DNA binding"/>
    <property type="evidence" value="ECO:0007669"/>
    <property type="project" value="InterPro"/>
</dbReference>
<evidence type="ECO:0000256" key="9">
    <source>
        <dbReference type="ARBA" id="ARBA00023242"/>
    </source>
</evidence>
<dbReference type="OrthoDB" id="361020at2759"/>
<feature type="region of interest" description="Disordered" evidence="10">
    <location>
        <begin position="541"/>
        <end position="571"/>
    </location>
</feature>
<dbReference type="InterPro" id="IPR006166">
    <property type="entry name" value="ERCC4_domain"/>
</dbReference>
<proteinExistence type="inferred from homology"/>
<dbReference type="InterPro" id="IPR010994">
    <property type="entry name" value="RuvA_2-like"/>
</dbReference>
<dbReference type="EMBL" id="ANFO01000785">
    <property type="protein sequence ID" value="KGQ06660.1"/>
    <property type="molecule type" value="Genomic_DNA"/>
</dbReference>
<evidence type="ECO:0000256" key="4">
    <source>
        <dbReference type="ARBA" id="ARBA00022759"/>
    </source>
</evidence>
<dbReference type="SUPFAM" id="SSF47781">
    <property type="entry name" value="RuvA domain 2-like"/>
    <property type="match status" value="1"/>
</dbReference>
<evidence type="ECO:0000256" key="1">
    <source>
        <dbReference type="ARBA" id="ARBA00004123"/>
    </source>
</evidence>
<keyword evidence="11" id="KW-0812">Transmembrane</keyword>
<evidence type="ECO:0000256" key="11">
    <source>
        <dbReference type="SAM" id="Phobius"/>
    </source>
</evidence>
<dbReference type="Pfam" id="PF02732">
    <property type="entry name" value="ERCC4"/>
    <property type="match status" value="1"/>
</dbReference>
<dbReference type="FunFam" id="3.40.50.10130:FF:000002">
    <property type="entry name" value="DNA repair endonuclease XPF"/>
    <property type="match status" value="1"/>
</dbReference>
<evidence type="ECO:0000256" key="3">
    <source>
        <dbReference type="ARBA" id="ARBA00022722"/>
    </source>
</evidence>
<protein>
    <submittedName>
        <fullName evidence="13">DNA repair protein rad16</fullName>
    </submittedName>
</protein>
<gene>
    <name evidence="13" type="ORF">BBAD15_g8020</name>
</gene>
<keyword evidence="3" id="KW-0540">Nuclease</keyword>
<accession>A0A0A2VKN4</accession>
<feature type="region of interest" description="Disordered" evidence="10">
    <location>
        <begin position="1173"/>
        <end position="1196"/>
    </location>
</feature>
<dbReference type="SUPFAM" id="SSF52980">
    <property type="entry name" value="Restriction endonuclease-like"/>
    <property type="match status" value="1"/>
</dbReference>
<keyword evidence="11" id="KW-1133">Transmembrane helix</keyword>
<keyword evidence="7" id="KW-0238">DNA-binding</keyword>
<name>A0A0A2VKN4_BEABA</name>
<dbReference type="GO" id="GO:1990599">
    <property type="term" value="F:3' overhang single-stranded DNA endodeoxyribonuclease activity"/>
    <property type="evidence" value="ECO:0007669"/>
    <property type="project" value="EnsemblFungi"/>
</dbReference>
<feature type="compositionally biased region" description="Basic and acidic residues" evidence="10">
    <location>
        <begin position="47"/>
        <end position="59"/>
    </location>
</feature>
<dbReference type="PANTHER" id="PTHR10150:SF0">
    <property type="entry name" value="DNA REPAIR ENDONUCLEASE XPF"/>
    <property type="match status" value="1"/>
</dbReference>
<dbReference type="GO" id="GO:0000712">
    <property type="term" value="P:resolution of meiotic recombination intermediates"/>
    <property type="evidence" value="ECO:0007669"/>
    <property type="project" value="TreeGrafter"/>
</dbReference>